<name>A0AAE0F8Y5_9CHLO</name>
<comment type="caution">
    <text evidence="2">The sequence shown here is derived from an EMBL/GenBank/DDBJ whole genome shotgun (WGS) entry which is preliminary data.</text>
</comment>
<accession>A0AAE0F8Y5</accession>
<dbReference type="SUPFAM" id="SSF53474">
    <property type="entry name" value="alpha/beta-Hydrolases"/>
    <property type="match status" value="1"/>
</dbReference>
<dbReference type="EMBL" id="LGRX02022860">
    <property type="protein sequence ID" value="KAK3255175.1"/>
    <property type="molecule type" value="Genomic_DNA"/>
</dbReference>
<keyword evidence="3" id="KW-1185">Reference proteome</keyword>
<evidence type="ECO:0000259" key="1">
    <source>
        <dbReference type="Pfam" id="PF03959"/>
    </source>
</evidence>
<evidence type="ECO:0000313" key="2">
    <source>
        <dbReference type="EMBL" id="KAK3255175.1"/>
    </source>
</evidence>
<gene>
    <name evidence="2" type="ORF">CYMTET_35648</name>
</gene>
<organism evidence="2 3">
    <name type="scientific">Cymbomonas tetramitiformis</name>
    <dbReference type="NCBI Taxonomy" id="36881"/>
    <lineage>
        <taxon>Eukaryota</taxon>
        <taxon>Viridiplantae</taxon>
        <taxon>Chlorophyta</taxon>
        <taxon>Pyramimonadophyceae</taxon>
        <taxon>Pyramimonadales</taxon>
        <taxon>Pyramimonadaceae</taxon>
        <taxon>Cymbomonas</taxon>
    </lineage>
</organism>
<dbReference type="PANTHER" id="PTHR12277">
    <property type="entry name" value="ALPHA/BETA HYDROLASE DOMAIN-CONTAINING PROTEIN"/>
    <property type="match status" value="1"/>
</dbReference>
<reference evidence="2 3" key="1">
    <citation type="journal article" date="2015" name="Genome Biol. Evol.">
        <title>Comparative Genomics of a Bacterivorous Green Alga Reveals Evolutionary Causalities and Consequences of Phago-Mixotrophic Mode of Nutrition.</title>
        <authorList>
            <person name="Burns J.A."/>
            <person name="Paasch A."/>
            <person name="Narechania A."/>
            <person name="Kim E."/>
        </authorList>
    </citation>
    <scope>NUCLEOTIDE SEQUENCE [LARGE SCALE GENOMIC DNA]</scope>
    <source>
        <strain evidence="2 3">PLY_AMNH</strain>
    </source>
</reference>
<evidence type="ECO:0000313" key="3">
    <source>
        <dbReference type="Proteomes" id="UP001190700"/>
    </source>
</evidence>
<feature type="domain" description="Serine hydrolase" evidence="1">
    <location>
        <begin position="92"/>
        <end position="272"/>
    </location>
</feature>
<dbReference type="Pfam" id="PF03959">
    <property type="entry name" value="FSH1"/>
    <property type="match status" value="1"/>
</dbReference>
<dbReference type="InterPro" id="IPR029058">
    <property type="entry name" value="AB_hydrolase_fold"/>
</dbReference>
<dbReference type="InterPro" id="IPR005645">
    <property type="entry name" value="FSH-like_dom"/>
</dbReference>
<proteinExistence type="predicted"/>
<protein>
    <recommendedName>
        <fullName evidence="1">Serine hydrolase domain-containing protein</fullName>
    </recommendedName>
</protein>
<sequence length="323" mass="36245">MCSVVVWENWVPGLFHPPQLQDAHSSDTLQKHLHDAGVFTFFLEGLKGSEWDRFRCLCKFPPTATGGSRACHLDSASVLARLMDNRDKQIVVYVHGNAECVHTSFAAQNFVTADLERIYVTFEWQGYQSKSQTSPTFESQCIRLLAVLRFLSDTPDDRSLSIVLLGFSLGCAVILRSVQLARLPAEGPSTVDVVRMDRVRFVCLLAPFLSGPAVIFQNTIFEDVFAHLFSPMNNADAVGMLQTPMLAIHGTRDSIIPKHHSKELSRYFDASTYNRRHRSRFVYVEDATHSTLLHSPHVRFVIGAIKTFSSECESSHKTERGVA</sequence>
<dbReference type="PANTHER" id="PTHR12277:SF81">
    <property type="entry name" value="PROTEIN ABHD13"/>
    <property type="match status" value="1"/>
</dbReference>
<dbReference type="AlphaFoldDB" id="A0AAE0F8Y5"/>
<dbReference type="Proteomes" id="UP001190700">
    <property type="component" value="Unassembled WGS sequence"/>
</dbReference>
<dbReference type="Gene3D" id="3.40.50.1820">
    <property type="entry name" value="alpha/beta hydrolase"/>
    <property type="match status" value="1"/>
</dbReference>